<evidence type="ECO:0000313" key="9">
    <source>
        <dbReference type="EMBL" id="WDH81334.1"/>
    </source>
</evidence>
<reference evidence="9 12" key="1">
    <citation type="submission" date="2023-02" db="EMBL/GenBank/DDBJ databases">
        <title>Pathogen: clinical or host-associated sample.</title>
        <authorList>
            <person name="Hergert J."/>
            <person name="Casey R."/>
            <person name="Wagner J."/>
            <person name="Young E.L."/>
            <person name="Oakeson K.F."/>
        </authorList>
    </citation>
    <scope>NUCLEOTIDE SEQUENCE</scope>
    <source>
        <strain evidence="10 12">2022CK-00829</strain>
        <strain evidence="9">2022CK-00830</strain>
    </source>
</reference>
<dbReference type="Pfam" id="PF04029">
    <property type="entry name" value="2-ph_phosp"/>
    <property type="match status" value="1"/>
</dbReference>
<dbReference type="PANTHER" id="PTHR37311">
    <property type="entry name" value="2-PHOSPHOSULFOLACTATE PHOSPHATASE-RELATED"/>
    <property type="match status" value="1"/>
</dbReference>
<protein>
    <recommendedName>
        <fullName evidence="4 8">Probable 2-phosphosulfolactate phosphatase</fullName>
        <ecNumber evidence="3 8">3.1.3.71</ecNumber>
    </recommendedName>
</protein>
<evidence type="ECO:0000256" key="4">
    <source>
        <dbReference type="ARBA" id="ARBA00021948"/>
    </source>
</evidence>
<evidence type="ECO:0000313" key="12">
    <source>
        <dbReference type="Proteomes" id="UP001221519"/>
    </source>
</evidence>
<evidence type="ECO:0000256" key="6">
    <source>
        <dbReference type="ARBA" id="ARBA00022842"/>
    </source>
</evidence>
<dbReference type="GO" id="GO:0000287">
    <property type="term" value="F:magnesium ion binding"/>
    <property type="evidence" value="ECO:0007669"/>
    <property type="project" value="UniProtKB-UniRule"/>
</dbReference>
<evidence type="ECO:0000256" key="5">
    <source>
        <dbReference type="ARBA" id="ARBA00022801"/>
    </source>
</evidence>
<dbReference type="EC" id="3.1.3.71" evidence="3 8"/>
<evidence type="ECO:0000256" key="1">
    <source>
        <dbReference type="ARBA" id="ARBA00001946"/>
    </source>
</evidence>
<dbReference type="FunFam" id="3.90.1560.10:FF:000001">
    <property type="entry name" value="Probable 2-phosphosulfolactate phosphatase"/>
    <property type="match status" value="1"/>
</dbReference>
<dbReference type="Proteomes" id="UP001221519">
    <property type="component" value="Chromosome"/>
</dbReference>
<dbReference type="EMBL" id="CP118101">
    <property type="protein sequence ID" value="WDH81334.1"/>
    <property type="molecule type" value="Genomic_DNA"/>
</dbReference>
<keyword evidence="12" id="KW-1185">Reference proteome</keyword>
<dbReference type="RefSeq" id="WP_274337338.1">
    <property type="nucleotide sequence ID" value="NZ_CP118101.1"/>
</dbReference>
<evidence type="ECO:0000313" key="11">
    <source>
        <dbReference type="Proteomes" id="UP001220962"/>
    </source>
</evidence>
<evidence type="ECO:0000256" key="8">
    <source>
        <dbReference type="HAMAP-Rule" id="MF_00490"/>
    </source>
</evidence>
<dbReference type="InterPro" id="IPR005238">
    <property type="entry name" value="ComB-like"/>
</dbReference>
<keyword evidence="5 8" id="KW-0378">Hydrolase</keyword>
<proteinExistence type="inferred from homology"/>
<dbReference type="EMBL" id="CP118108">
    <property type="protein sequence ID" value="WDI01049.1"/>
    <property type="molecule type" value="Genomic_DNA"/>
</dbReference>
<accession>A0AAX3MWY6</accession>
<dbReference type="Gene3D" id="3.90.1560.10">
    <property type="entry name" value="ComB-like"/>
    <property type="match status" value="1"/>
</dbReference>
<keyword evidence="6 8" id="KW-0460">Magnesium</keyword>
<comment type="similarity">
    <text evidence="2 8">Belongs to the ComB family.</text>
</comment>
<evidence type="ECO:0000256" key="7">
    <source>
        <dbReference type="ARBA" id="ARBA00033711"/>
    </source>
</evidence>
<dbReference type="PANTHER" id="PTHR37311:SF1">
    <property type="entry name" value="2-PHOSPHOSULFOLACTATE PHOSPHATASE-RELATED"/>
    <property type="match status" value="1"/>
</dbReference>
<dbReference type="AlphaFoldDB" id="A0AAX3MWY6"/>
<sequence>MRIDVVASVSEVRSEDLVHRNAVVIDVFRTSSTIVTALAHGAACVIPVETVPQAKQLQYEDMILGGERFCKKITGFDAGNSPLEYTKELIQGKNVILTTTSGTRALIKASKALTVFSASFLNARACAEILVHLDRDVVLLCAGSQDRFALEDGLCAGMLIDDLKHMTQQQVRSNDLGITVHQAYLHNKDQLKKIVYEGNEAKRLIKQGHALDVDYCLEMNSSSIVPVLESNQVIRPWTTKKDLHN</sequence>
<evidence type="ECO:0000256" key="2">
    <source>
        <dbReference type="ARBA" id="ARBA00009997"/>
    </source>
</evidence>
<name>A0AAX3MWY6_9BACL</name>
<dbReference type="Proteomes" id="UP001220962">
    <property type="component" value="Chromosome"/>
</dbReference>
<dbReference type="SUPFAM" id="SSF142823">
    <property type="entry name" value="ComB-like"/>
    <property type="match status" value="1"/>
</dbReference>
<dbReference type="HAMAP" id="MF_00490">
    <property type="entry name" value="ComB"/>
    <property type="match status" value="1"/>
</dbReference>
<dbReference type="GO" id="GO:0050532">
    <property type="term" value="F:2-phosphosulfolactate phosphatase activity"/>
    <property type="evidence" value="ECO:0007669"/>
    <property type="project" value="UniProtKB-UniRule"/>
</dbReference>
<comment type="cofactor">
    <cofactor evidence="1 8">
        <name>Mg(2+)</name>
        <dbReference type="ChEBI" id="CHEBI:18420"/>
    </cofactor>
</comment>
<dbReference type="GO" id="GO:0050545">
    <property type="term" value="F:sulfopyruvate decarboxylase activity"/>
    <property type="evidence" value="ECO:0007669"/>
    <property type="project" value="TreeGrafter"/>
</dbReference>
<gene>
    <name evidence="8" type="primary">comB</name>
    <name evidence="9" type="ORF">PUW23_17600</name>
    <name evidence="10" type="ORF">PUW25_17440</name>
</gene>
<evidence type="ECO:0000256" key="3">
    <source>
        <dbReference type="ARBA" id="ARBA00012953"/>
    </source>
</evidence>
<comment type="catalytic activity">
    <reaction evidence="7 8">
        <text>(2R)-O-phospho-3-sulfolactate + H2O = (2R)-3-sulfolactate + phosphate</text>
        <dbReference type="Rhea" id="RHEA:23416"/>
        <dbReference type="ChEBI" id="CHEBI:15377"/>
        <dbReference type="ChEBI" id="CHEBI:15597"/>
        <dbReference type="ChEBI" id="CHEBI:43474"/>
        <dbReference type="ChEBI" id="CHEBI:58738"/>
        <dbReference type="EC" id="3.1.3.71"/>
    </reaction>
</comment>
<organism evidence="9 11">
    <name type="scientific">Paenibacillus urinalis</name>
    <dbReference type="NCBI Taxonomy" id="521520"/>
    <lineage>
        <taxon>Bacteria</taxon>
        <taxon>Bacillati</taxon>
        <taxon>Bacillota</taxon>
        <taxon>Bacilli</taxon>
        <taxon>Bacillales</taxon>
        <taxon>Paenibacillaceae</taxon>
        <taxon>Paenibacillus</taxon>
    </lineage>
</organism>
<dbReference type="InterPro" id="IPR036702">
    <property type="entry name" value="ComB-like_sf"/>
</dbReference>
<evidence type="ECO:0000313" key="10">
    <source>
        <dbReference type="EMBL" id="WDI01049.1"/>
    </source>
</evidence>